<evidence type="ECO:0000313" key="3">
    <source>
        <dbReference type="Proteomes" id="UP000236333"/>
    </source>
</evidence>
<dbReference type="SUPFAM" id="SSF51182">
    <property type="entry name" value="RmlC-like cupins"/>
    <property type="match status" value="1"/>
</dbReference>
<evidence type="ECO:0000313" key="2">
    <source>
        <dbReference type="EMBL" id="PNH04228.1"/>
    </source>
</evidence>
<evidence type="ECO:0000259" key="1">
    <source>
        <dbReference type="Pfam" id="PF20510"/>
    </source>
</evidence>
<reference evidence="2 3" key="1">
    <citation type="journal article" date="2017" name="Mol. Biol. Evol.">
        <title>The 4-celled Tetrabaena socialis nuclear genome reveals the essential components for genetic control of cell number at the origin of multicellularity in the volvocine lineage.</title>
        <authorList>
            <person name="Featherston J."/>
            <person name="Arakaki Y."/>
            <person name="Hanschen E.R."/>
            <person name="Ferris P.J."/>
            <person name="Michod R.E."/>
            <person name="Olson B.J.S.C."/>
            <person name="Nozaki H."/>
            <person name="Durand P.M."/>
        </authorList>
    </citation>
    <scope>NUCLEOTIDE SEQUENCE [LARGE SCALE GENOMIC DNA]</scope>
    <source>
        <strain evidence="2 3">NIES-571</strain>
    </source>
</reference>
<protein>
    <submittedName>
        <fullName evidence="2">Homogentisate 1,2-dioxygenase</fullName>
    </submittedName>
</protein>
<dbReference type="UniPathway" id="UPA00139">
    <property type="reaction ID" value="UER00339"/>
</dbReference>
<keyword evidence="3" id="KW-1185">Reference proteome</keyword>
<dbReference type="OrthoDB" id="1689029at2759"/>
<accession>A0A2J7ZVG2</accession>
<sequence>MASPQAPLRYQPGFGNEFESEALPGALPYAQNNPRTCPYGLYGKGAAADALANGRAVEAFAAADAGA</sequence>
<dbReference type="GO" id="GO:0051213">
    <property type="term" value="F:dioxygenase activity"/>
    <property type="evidence" value="ECO:0007669"/>
    <property type="project" value="UniProtKB-KW"/>
</dbReference>
<keyword evidence="2" id="KW-0223">Dioxygenase</keyword>
<keyword evidence="2" id="KW-0560">Oxidoreductase</keyword>
<dbReference type="AlphaFoldDB" id="A0A2J7ZVG2"/>
<dbReference type="Proteomes" id="UP000236333">
    <property type="component" value="Unassembled WGS sequence"/>
</dbReference>
<dbReference type="InterPro" id="IPR011051">
    <property type="entry name" value="RmlC_Cupin_sf"/>
</dbReference>
<dbReference type="Pfam" id="PF20510">
    <property type="entry name" value="HgmA_N"/>
    <property type="match status" value="1"/>
</dbReference>
<proteinExistence type="predicted"/>
<dbReference type="InterPro" id="IPR046452">
    <property type="entry name" value="HgmA_N"/>
</dbReference>
<organism evidence="2 3">
    <name type="scientific">Tetrabaena socialis</name>
    <dbReference type="NCBI Taxonomy" id="47790"/>
    <lineage>
        <taxon>Eukaryota</taxon>
        <taxon>Viridiplantae</taxon>
        <taxon>Chlorophyta</taxon>
        <taxon>core chlorophytes</taxon>
        <taxon>Chlorophyceae</taxon>
        <taxon>CS clade</taxon>
        <taxon>Chlamydomonadales</taxon>
        <taxon>Tetrabaenaceae</taxon>
        <taxon>Tetrabaena</taxon>
    </lineage>
</organism>
<feature type="domain" description="Homogentisate 1,2-dioxygenase N-terminal" evidence="1">
    <location>
        <begin position="9"/>
        <end position="56"/>
    </location>
</feature>
<dbReference type="EMBL" id="PGGS01000410">
    <property type="protein sequence ID" value="PNH04228.1"/>
    <property type="molecule type" value="Genomic_DNA"/>
</dbReference>
<name>A0A2J7ZVG2_9CHLO</name>
<gene>
    <name evidence="2" type="ORF">TSOC_009637</name>
</gene>
<comment type="caution">
    <text evidence="2">The sequence shown here is derived from an EMBL/GenBank/DDBJ whole genome shotgun (WGS) entry which is preliminary data.</text>
</comment>
<dbReference type="GO" id="GO:0006559">
    <property type="term" value="P:L-phenylalanine catabolic process"/>
    <property type="evidence" value="ECO:0007669"/>
    <property type="project" value="UniProtKB-UniPathway"/>
</dbReference>